<comment type="catalytic activity">
    <reaction evidence="2">
        <text>a 3'-end 2',3'-cyclophospho-ribonucleotide-RNA + H2O = a 3'-end 2'-phospho-ribonucleotide-RNA + H(+)</text>
        <dbReference type="Rhea" id="RHEA:11828"/>
        <dbReference type="Rhea" id="RHEA-COMP:10464"/>
        <dbReference type="Rhea" id="RHEA-COMP:17353"/>
        <dbReference type="ChEBI" id="CHEBI:15377"/>
        <dbReference type="ChEBI" id="CHEBI:15378"/>
        <dbReference type="ChEBI" id="CHEBI:83064"/>
        <dbReference type="ChEBI" id="CHEBI:173113"/>
        <dbReference type="EC" id="3.1.4.58"/>
    </reaction>
</comment>
<feature type="short sequence motif" description="HXTX 2" evidence="2">
    <location>
        <begin position="120"/>
        <end position="123"/>
    </location>
</feature>
<dbReference type="PANTHER" id="PTHR35561:SF1">
    <property type="entry name" value="RNA 2',3'-CYCLIC PHOSPHODIESTERASE"/>
    <property type="match status" value="1"/>
</dbReference>
<dbReference type="RefSeq" id="WP_128157309.1">
    <property type="nucleotide sequence ID" value="NZ_JBHSOM010000005.1"/>
</dbReference>
<comment type="similarity">
    <text evidence="2">Belongs to the 2H phosphoesterase superfamily. ThpR family.</text>
</comment>
<keyword evidence="1 2" id="KW-0378">Hydrolase</keyword>
<name>A0A3S3PEE4_9RHOB</name>
<feature type="active site" description="Proton donor" evidence="2">
    <location>
        <position position="36"/>
    </location>
</feature>
<dbReference type="Pfam" id="PF02834">
    <property type="entry name" value="LigT_PEase"/>
    <property type="match status" value="2"/>
</dbReference>
<dbReference type="SUPFAM" id="SSF55144">
    <property type="entry name" value="LigT-like"/>
    <property type="match status" value="1"/>
</dbReference>
<feature type="short sequence motif" description="HXTX 1" evidence="2">
    <location>
        <begin position="36"/>
        <end position="39"/>
    </location>
</feature>
<organism evidence="4 5">
    <name type="scientific">Paenirhodobacter huangdaonensis</name>
    <dbReference type="NCBI Taxonomy" id="2501515"/>
    <lineage>
        <taxon>Bacteria</taxon>
        <taxon>Pseudomonadati</taxon>
        <taxon>Pseudomonadota</taxon>
        <taxon>Alphaproteobacteria</taxon>
        <taxon>Rhodobacterales</taxon>
        <taxon>Rhodobacter group</taxon>
        <taxon>Paenirhodobacter</taxon>
    </lineage>
</organism>
<accession>A0A3S3PEE4</accession>
<gene>
    <name evidence="4" type="primary">thpR</name>
    <name evidence="4" type="ORF">EOW66_16105</name>
</gene>
<feature type="domain" description="Phosphoesterase HXTX" evidence="3">
    <location>
        <begin position="92"/>
        <end position="172"/>
    </location>
</feature>
<dbReference type="Gene3D" id="3.90.1140.10">
    <property type="entry name" value="Cyclic phosphodiesterase"/>
    <property type="match status" value="1"/>
</dbReference>
<evidence type="ECO:0000256" key="1">
    <source>
        <dbReference type="ARBA" id="ARBA00022801"/>
    </source>
</evidence>
<reference evidence="4" key="1">
    <citation type="submission" date="2019-01" db="EMBL/GenBank/DDBJ databases">
        <title>Sinorhodobacter populi sp. nov. isolated from the symptomatic bark tissue of Populus euramericana canker.</title>
        <authorList>
            <person name="Xu G."/>
        </authorList>
    </citation>
    <scope>NUCLEOTIDE SEQUENCE [LARGE SCALE GENOMIC DNA]</scope>
    <source>
        <strain evidence="4">CGMCC 1.12963</strain>
    </source>
</reference>
<dbReference type="EMBL" id="SAVA01000010">
    <property type="protein sequence ID" value="RWR50030.1"/>
    <property type="molecule type" value="Genomic_DNA"/>
</dbReference>
<evidence type="ECO:0000259" key="3">
    <source>
        <dbReference type="Pfam" id="PF02834"/>
    </source>
</evidence>
<dbReference type="PANTHER" id="PTHR35561">
    <property type="entry name" value="RNA 2',3'-CYCLIC PHOSPHODIESTERASE"/>
    <property type="match status" value="1"/>
</dbReference>
<dbReference type="InterPro" id="IPR004175">
    <property type="entry name" value="RNA_CPDase"/>
</dbReference>
<feature type="active site" description="Proton acceptor" evidence="2">
    <location>
        <position position="120"/>
    </location>
</feature>
<dbReference type="NCBIfam" id="TIGR02258">
    <property type="entry name" value="2_5_ligase"/>
    <property type="match status" value="1"/>
</dbReference>
<dbReference type="GO" id="GO:0008664">
    <property type="term" value="F:RNA 2',3'-cyclic 3'-phosphodiesterase activity"/>
    <property type="evidence" value="ECO:0007669"/>
    <property type="project" value="UniProtKB-EC"/>
</dbReference>
<evidence type="ECO:0000313" key="5">
    <source>
        <dbReference type="Proteomes" id="UP000288071"/>
    </source>
</evidence>
<dbReference type="HAMAP" id="MF_01940">
    <property type="entry name" value="RNA_CPDase"/>
    <property type="match status" value="1"/>
</dbReference>
<comment type="caution">
    <text evidence="4">The sequence shown here is derived from an EMBL/GenBank/DDBJ whole genome shotgun (WGS) entry which is preliminary data.</text>
</comment>
<dbReference type="GO" id="GO:0004113">
    <property type="term" value="F:2',3'-cyclic-nucleotide 3'-phosphodiesterase activity"/>
    <property type="evidence" value="ECO:0007669"/>
    <property type="project" value="InterPro"/>
</dbReference>
<dbReference type="EC" id="3.1.4.58" evidence="2"/>
<dbReference type="Proteomes" id="UP000288071">
    <property type="component" value="Unassembled WGS sequence"/>
</dbReference>
<proteinExistence type="inferred from homology"/>
<keyword evidence="5" id="KW-1185">Reference proteome</keyword>
<evidence type="ECO:0000313" key="4">
    <source>
        <dbReference type="EMBL" id="RWR50030.1"/>
    </source>
</evidence>
<dbReference type="InterPro" id="IPR009097">
    <property type="entry name" value="Cyclic_Pdiesterase"/>
</dbReference>
<comment type="function">
    <text evidence="2">Hydrolyzes RNA 2',3'-cyclic phosphodiester to an RNA 2'-phosphomonoester.</text>
</comment>
<dbReference type="AlphaFoldDB" id="A0A3S3PEE4"/>
<sequence length="192" mass="20621">MRVFVAIMLPEEVAARLGALQDELGCGRPVAAENLHLTLAFAGEIDRMQAGELDAALDAIRLPGFWLAPARIGVFGPAERPEAVVVGLRPEPGLKALVRAVAAAARAAGLVLPRRRFRAHVTLARFGRDFGAPEAGRLGRFLQARGDLVLHPFEVTGFSMMRSHLRAEGPIYEELAAYPLDFPGALPRRGGA</sequence>
<protein>
    <recommendedName>
        <fullName evidence="2">RNA 2',3'-cyclic phosphodiesterase</fullName>
        <shortName evidence="2">RNA 2',3'-CPDase</shortName>
        <ecNumber evidence="2">3.1.4.58</ecNumber>
    </recommendedName>
</protein>
<feature type="domain" description="Phosphoesterase HXTX" evidence="3">
    <location>
        <begin position="8"/>
        <end position="82"/>
    </location>
</feature>
<evidence type="ECO:0000256" key="2">
    <source>
        <dbReference type="HAMAP-Rule" id="MF_01940"/>
    </source>
</evidence>
<dbReference type="InterPro" id="IPR014051">
    <property type="entry name" value="Phosphoesterase_HXTX"/>
</dbReference>
<reference evidence="4" key="2">
    <citation type="submission" date="2019-01" db="EMBL/GenBank/DDBJ databases">
        <authorList>
            <person name="Li Y."/>
        </authorList>
    </citation>
    <scope>NUCLEOTIDE SEQUENCE [LARGE SCALE GENOMIC DNA]</scope>
    <source>
        <strain evidence="4">CGMCC 1.12963</strain>
    </source>
</reference>